<evidence type="ECO:0000259" key="1">
    <source>
        <dbReference type="Pfam" id="PF07700"/>
    </source>
</evidence>
<evidence type="ECO:0000313" key="3">
    <source>
        <dbReference type="Proteomes" id="UP001156694"/>
    </source>
</evidence>
<dbReference type="InterPro" id="IPR038158">
    <property type="entry name" value="H-NOX_domain_sf"/>
</dbReference>
<accession>A0ABQ5VYU9</accession>
<dbReference type="EMBL" id="BSNN01000009">
    <property type="protein sequence ID" value="GLQ36319.1"/>
    <property type="molecule type" value="Genomic_DNA"/>
</dbReference>
<dbReference type="Pfam" id="PF07700">
    <property type="entry name" value="HNOB"/>
    <property type="match status" value="1"/>
</dbReference>
<dbReference type="SUPFAM" id="SSF111126">
    <property type="entry name" value="Ligand-binding domain in the NO signalling and Golgi transport"/>
    <property type="match status" value="1"/>
</dbReference>
<dbReference type="InterPro" id="IPR024096">
    <property type="entry name" value="NO_sig/Golgi_transp_ligand-bd"/>
</dbReference>
<keyword evidence="3" id="KW-1185">Reference proteome</keyword>
<dbReference type="Proteomes" id="UP001156694">
    <property type="component" value="Unassembled WGS sequence"/>
</dbReference>
<reference evidence="3" key="1">
    <citation type="journal article" date="2019" name="Int. J. Syst. Evol. Microbiol.">
        <title>The Global Catalogue of Microorganisms (GCM) 10K type strain sequencing project: providing services to taxonomists for standard genome sequencing and annotation.</title>
        <authorList>
            <consortium name="The Broad Institute Genomics Platform"/>
            <consortium name="The Broad Institute Genome Sequencing Center for Infectious Disease"/>
            <person name="Wu L."/>
            <person name="Ma J."/>
        </authorList>
    </citation>
    <scope>NUCLEOTIDE SEQUENCE [LARGE SCALE GENOMIC DNA]</scope>
    <source>
        <strain evidence="3">NBRC 110140</strain>
    </source>
</reference>
<name>A0ABQ5VYU9_9RHOB</name>
<comment type="caution">
    <text evidence="2">The sequence shown here is derived from an EMBL/GenBank/DDBJ whole genome shotgun (WGS) entry which is preliminary data.</text>
</comment>
<dbReference type="Gene3D" id="3.90.1520.10">
    <property type="entry name" value="H-NOX domain"/>
    <property type="match status" value="1"/>
</dbReference>
<sequence length="181" mass="20171">MKGVVFVELIAMAESIAGEELVDEIIDSCDLESGGAFTAVGNYPCGELMTLVQAFGQALNAPVEDLQSKFGQWMFTKFIDGYPMFFAGKNDAFTMLESIENEVHVEVRKLYPEAELPSFKTERISDSELMMIYSSERPLVAFCLGMIQACVDHFGTPATITHKDRTENGKYYSDFNIVMAQ</sequence>
<proteinExistence type="predicted"/>
<feature type="domain" description="Heme NO-binding" evidence="1">
    <location>
        <begin position="2"/>
        <end position="162"/>
    </location>
</feature>
<dbReference type="InterPro" id="IPR011644">
    <property type="entry name" value="Heme_NO-bd"/>
</dbReference>
<protein>
    <submittedName>
        <fullName evidence="2">Guanylate cyclase</fullName>
    </submittedName>
</protein>
<evidence type="ECO:0000313" key="2">
    <source>
        <dbReference type="EMBL" id="GLQ36319.1"/>
    </source>
</evidence>
<organism evidence="2 3">
    <name type="scientific">Amylibacter marinus</name>
    <dbReference type="NCBI Taxonomy" id="1475483"/>
    <lineage>
        <taxon>Bacteria</taxon>
        <taxon>Pseudomonadati</taxon>
        <taxon>Pseudomonadota</taxon>
        <taxon>Alphaproteobacteria</taxon>
        <taxon>Rhodobacterales</taxon>
        <taxon>Paracoccaceae</taxon>
        <taxon>Amylibacter</taxon>
    </lineage>
</organism>
<gene>
    <name evidence="2" type="ORF">GCM10007939_26030</name>
</gene>
<dbReference type="RefSeq" id="WP_284380114.1">
    <property type="nucleotide sequence ID" value="NZ_BSNN01000009.1"/>
</dbReference>